<evidence type="ECO:0000256" key="2">
    <source>
        <dbReference type="ARBA" id="ARBA00074747"/>
    </source>
</evidence>
<name>A0A2U8BS15_9RICK</name>
<dbReference type="AlphaFoldDB" id="A0A2U8BS15"/>
<dbReference type="EMBL" id="CP025989">
    <property type="protein sequence ID" value="AWD33127.1"/>
    <property type="molecule type" value="Genomic_DNA"/>
</dbReference>
<dbReference type="SUPFAM" id="SSF52540">
    <property type="entry name" value="P-loop containing nucleoside triphosphate hydrolases"/>
    <property type="match status" value="1"/>
</dbReference>
<keyword evidence="5" id="KW-1185">Reference proteome</keyword>
<dbReference type="CDD" id="cd02042">
    <property type="entry name" value="ParAB_family"/>
    <property type="match status" value="1"/>
</dbReference>
<feature type="domain" description="AAA" evidence="3">
    <location>
        <begin position="2"/>
        <end position="178"/>
    </location>
</feature>
<evidence type="ECO:0000313" key="4">
    <source>
        <dbReference type="EMBL" id="AWD33127.1"/>
    </source>
</evidence>
<sequence>MAKVIAVANQKGGVGKTTTVVNLATALSVIGYRVLLIDSDPQGNLSTSFGIENAKRVYTLYEVLLNKVSPSVVPVSADIDNMEIITSTIQLAIAEKELLKVAMPELILKTAIKELLPRYDFIFIDCPPSIGVLTLNAFACANSVIIPLQCEFLPMEGLAYILNTIKLVQNTINAQIKIEGIVVTMFDKRNNICHEIVQEVRNELGDTVYRTLIPRNVKLSEAPSHGKPAIIYDSKCTGSISYMMLAEEFLEKQNTNV</sequence>
<evidence type="ECO:0000313" key="5">
    <source>
        <dbReference type="Proteomes" id="UP000244519"/>
    </source>
</evidence>
<organism evidence="4 5">
    <name type="scientific">Candidatus Fokinia solitaria</name>
    <dbReference type="NCBI Taxonomy" id="1802984"/>
    <lineage>
        <taxon>Bacteria</taxon>
        <taxon>Pseudomonadati</taxon>
        <taxon>Pseudomonadota</taxon>
        <taxon>Alphaproteobacteria</taxon>
        <taxon>Rickettsiales</taxon>
        <taxon>Candidatus Midichloriaceae</taxon>
        <taxon>Candidatus Fokinia</taxon>
    </lineage>
</organism>
<dbReference type="InterPro" id="IPR025669">
    <property type="entry name" value="AAA_dom"/>
</dbReference>
<dbReference type="OrthoDB" id="9815116at2"/>
<accession>A0A2U8BS15</accession>
<dbReference type="RefSeq" id="WP_108673162.1">
    <property type="nucleotide sequence ID" value="NZ_CP025989.1"/>
</dbReference>
<dbReference type="PANTHER" id="PTHR13696:SF52">
    <property type="entry name" value="PARA FAMILY PROTEIN CT_582"/>
    <property type="match status" value="1"/>
</dbReference>
<reference evidence="4 5" key="1">
    <citation type="journal article" date="2018" name="Genome Biol. Evol.">
        <title>The Genome Sequence of "Candidatus Fokinia solitaria": Insights on Reductive Evolution in Rickettsiales.</title>
        <authorList>
            <person name="Floriano A.M."/>
            <person name="Castelli M."/>
            <person name="Krenek S."/>
            <person name="Berendonk T.U."/>
            <person name="Bazzocchi C."/>
            <person name="Petroni G."/>
            <person name="Sassera D."/>
        </authorList>
    </citation>
    <scope>NUCLEOTIDE SEQUENCE [LARGE SCALE GENOMIC DNA]</scope>
    <source>
        <strain evidence="4">Rio ETE_ALG 3VII</strain>
    </source>
</reference>
<dbReference type="Proteomes" id="UP000244519">
    <property type="component" value="Chromosome"/>
</dbReference>
<comment type="function">
    <text evidence="1">Involved in chromosome partition. Localize to both poles of the predivisional cell following completion of DNA replication.</text>
</comment>
<dbReference type="Pfam" id="PF13614">
    <property type="entry name" value="AAA_31"/>
    <property type="match status" value="1"/>
</dbReference>
<dbReference type="FunFam" id="3.40.50.300:FF:000285">
    <property type="entry name" value="Sporulation initiation inhibitor Soj"/>
    <property type="match status" value="1"/>
</dbReference>
<evidence type="ECO:0000256" key="1">
    <source>
        <dbReference type="ARBA" id="ARBA00057242"/>
    </source>
</evidence>
<proteinExistence type="predicted"/>
<gene>
    <name evidence="4" type="ORF">Fsol_00329</name>
</gene>
<dbReference type="Gene3D" id="3.40.50.300">
    <property type="entry name" value="P-loop containing nucleotide triphosphate hydrolases"/>
    <property type="match status" value="1"/>
</dbReference>
<dbReference type="PANTHER" id="PTHR13696">
    <property type="entry name" value="P-LOOP CONTAINING NUCLEOSIDE TRIPHOSPHATE HYDROLASE"/>
    <property type="match status" value="1"/>
</dbReference>
<evidence type="ECO:0000259" key="3">
    <source>
        <dbReference type="Pfam" id="PF13614"/>
    </source>
</evidence>
<dbReference type="InterPro" id="IPR027417">
    <property type="entry name" value="P-loop_NTPase"/>
</dbReference>
<dbReference type="InterPro" id="IPR050678">
    <property type="entry name" value="DNA_Partitioning_ATPase"/>
</dbReference>
<dbReference type="KEGG" id="fso:Fsol_00329"/>
<protein>
    <recommendedName>
        <fullName evidence="2">Chromosome partitioning protein ParA</fullName>
    </recommendedName>
</protein>